<dbReference type="EMBL" id="JARKIB010000004">
    <property type="protein sequence ID" value="KAJ7781205.1"/>
    <property type="molecule type" value="Genomic_DNA"/>
</dbReference>
<protein>
    <submittedName>
        <fullName evidence="1">Uncharacterized protein</fullName>
    </submittedName>
</protein>
<proteinExistence type="predicted"/>
<accession>A0AAD7KBM1</accession>
<dbReference type="AlphaFoldDB" id="A0AAD7KBM1"/>
<evidence type="ECO:0000313" key="2">
    <source>
        <dbReference type="Proteomes" id="UP001215598"/>
    </source>
</evidence>
<dbReference type="Proteomes" id="UP001215598">
    <property type="component" value="Unassembled WGS sequence"/>
</dbReference>
<gene>
    <name evidence="1" type="ORF">B0H16DRAFT_1447715</name>
</gene>
<evidence type="ECO:0000313" key="1">
    <source>
        <dbReference type="EMBL" id="KAJ7781205.1"/>
    </source>
</evidence>
<reference evidence="1" key="1">
    <citation type="submission" date="2023-03" db="EMBL/GenBank/DDBJ databases">
        <title>Massive genome expansion in bonnet fungi (Mycena s.s.) driven by repeated elements and novel gene families across ecological guilds.</title>
        <authorList>
            <consortium name="Lawrence Berkeley National Laboratory"/>
            <person name="Harder C.B."/>
            <person name="Miyauchi S."/>
            <person name="Viragh M."/>
            <person name="Kuo A."/>
            <person name="Thoen E."/>
            <person name="Andreopoulos B."/>
            <person name="Lu D."/>
            <person name="Skrede I."/>
            <person name="Drula E."/>
            <person name="Henrissat B."/>
            <person name="Morin E."/>
            <person name="Kohler A."/>
            <person name="Barry K."/>
            <person name="LaButti K."/>
            <person name="Morin E."/>
            <person name="Salamov A."/>
            <person name="Lipzen A."/>
            <person name="Mereny Z."/>
            <person name="Hegedus B."/>
            <person name="Baldrian P."/>
            <person name="Stursova M."/>
            <person name="Weitz H."/>
            <person name="Taylor A."/>
            <person name="Grigoriev I.V."/>
            <person name="Nagy L.G."/>
            <person name="Martin F."/>
            <person name="Kauserud H."/>
        </authorList>
    </citation>
    <scope>NUCLEOTIDE SEQUENCE</scope>
    <source>
        <strain evidence="1">CBHHK182m</strain>
    </source>
</reference>
<comment type="caution">
    <text evidence="1">The sequence shown here is derived from an EMBL/GenBank/DDBJ whole genome shotgun (WGS) entry which is preliminary data.</text>
</comment>
<keyword evidence="2" id="KW-1185">Reference proteome</keyword>
<sequence length="270" mass="30004">MKLSNHDGPVTTLDLTRTRAETITTEQVYHGKPATPRRAELSMAEKAQDGELSSTPSLSRPSALYENVTVEPTITYPPDFTLAFKAKDLPANPNAENSTWQAKIDKLQVEVAALRTRMDISEHSALQWEAGSQTQQGFFSITFLDINLILQIPALDEMVFQASATECEQLRAALINPHAIQAQKTAVKAIYAAAPRSVQDSLAAVRVSKSTLDHLRVPAAHPVVSVTVLRRFVKEFIEDEELLREVERSVVVPWGGENRGKEVFRFKQDI</sequence>
<name>A0AAD7KBM1_9AGAR</name>
<organism evidence="1 2">
    <name type="scientific">Mycena metata</name>
    <dbReference type="NCBI Taxonomy" id="1033252"/>
    <lineage>
        <taxon>Eukaryota</taxon>
        <taxon>Fungi</taxon>
        <taxon>Dikarya</taxon>
        <taxon>Basidiomycota</taxon>
        <taxon>Agaricomycotina</taxon>
        <taxon>Agaricomycetes</taxon>
        <taxon>Agaricomycetidae</taxon>
        <taxon>Agaricales</taxon>
        <taxon>Marasmiineae</taxon>
        <taxon>Mycenaceae</taxon>
        <taxon>Mycena</taxon>
    </lineage>
</organism>